<evidence type="ECO:0000313" key="2">
    <source>
        <dbReference type="Proteomes" id="UP001597343"/>
    </source>
</evidence>
<protein>
    <submittedName>
        <fullName evidence="1">Uncharacterized protein</fullName>
    </submittedName>
</protein>
<proteinExistence type="predicted"/>
<keyword evidence="2" id="KW-1185">Reference proteome</keyword>
<sequence length="47" mass="5638">MAVKVMRAIRIVSTLAELVAGLMELRNMYDRRKRMWHVLRRLIRQVG</sequence>
<name>A0ABW4ZY97_9BACL</name>
<reference evidence="2" key="1">
    <citation type="journal article" date="2019" name="Int. J. Syst. Evol. Microbiol.">
        <title>The Global Catalogue of Microorganisms (GCM) 10K type strain sequencing project: providing services to taxonomists for standard genome sequencing and annotation.</title>
        <authorList>
            <consortium name="The Broad Institute Genomics Platform"/>
            <consortium name="The Broad Institute Genome Sequencing Center for Infectious Disease"/>
            <person name="Wu L."/>
            <person name="Ma J."/>
        </authorList>
    </citation>
    <scope>NUCLEOTIDE SEQUENCE [LARGE SCALE GENOMIC DNA]</scope>
    <source>
        <strain evidence="2">CGMCC 1.13574</strain>
    </source>
</reference>
<evidence type="ECO:0000313" key="1">
    <source>
        <dbReference type="EMBL" id="MFD2170932.1"/>
    </source>
</evidence>
<accession>A0ABW4ZY97</accession>
<dbReference type="Proteomes" id="UP001597343">
    <property type="component" value="Unassembled WGS sequence"/>
</dbReference>
<gene>
    <name evidence="1" type="ORF">ACFSOY_13150</name>
</gene>
<dbReference type="EMBL" id="JBHUIO010000008">
    <property type="protein sequence ID" value="MFD2170932.1"/>
    <property type="molecule type" value="Genomic_DNA"/>
</dbReference>
<organism evidence="1 2">
    <name type="scientific">Tumebacillus lipolyticus</name>
    <dbReference type="NCBI Taxonomy" id="1280370"/>
    <lineage>
        <taxon>Bacteria</taxon>
        <taxon>Bacillati</taxon>
        <taxon>Bacillota</taxon>
        <taxon>Bacilli</taxon>
        <taxon>Bacillales</taxon>
        <taxon>Alicyclobacillaceae</taxon>
        <taxon>Tumebacillus</taxon>
    </lineage>
</organism>
<comment type="caution">
    <text evidence="1">The sequence shown here is derived from an EMBL/GenBank/DDBJ whole genome shotgun (WGS) entry which is preliminary data.</text>
</comment>
<dbReference type="RefSeq" id="WP_386047333.1">
    <property type="nucleotide sequence ID" value="NZ_JBHUIO010000008.1"/>
</dbReference>